<dbReference type="PROSITE" id="PS51257">
    <property type="entry name" value="PROKAR_LIPOPROTEIN"/>
    <property type="match status" value="1"/>
</dbReference>
<evidence type="ECO:0000313" key="1">
    <source>
        <dbReference type="EMBL" id="EKC50186.1"/>
    </source>
</evidence>
<dbReference type="EMBL" id="AJWZ01009829">
    <property type="protein sequence ID" value="EKC50186.1"/>
    <property type="molecule type" value="Genomic_DNA"/>
</dbReference>
<sequence length="142" mass="15991">MNKLLRHAVCGLLALGALSCARHTIIPDSELALIFRDAFLANAYISNENIRTDSLRIYEPIFARYGYTTEDVYYTIGNFSKRKSARLGDVVERAIDLLEAEGKVYNREVAILDTIDNVAQRTFTHTVYADSLIRVSSLRDTA</sequence>
<organism evidence="1">
    <name type="scientific">human gut metagenome</name>
    <dbReference type="NCBI Taxonomy" id="408170"/>
    <lineage>
        <taxon>unclassified sequences</taxon>
        <taxon>metagenomes</taxon>
        <taxon>organismal metagenomes</taxon>
    </lineage>
</organism>
<dbReference type="AlphaFoldDB" id="K1SSG4"/>
<feature type="non-terminal residue" evidence="1">
    <location>
        <position position="142"/>
    </location>
</feature>
<gene>
    <name evidence="1" type="ORF">OBE_14258</name>
</gene>
<protein>
    <submittedName>
        <fullName evidence="1">Uncharacterized protein</fullName>
    </submittedName>
</protein>
<reference evidence="1" key="1">
    <citation type="journal article" date="2013" name="Environ. Microbiol.">
        <title>Microbiota from the distal guts of lean and obese adolescents exhibit partial functional redundancy besides clear differences in community structure.</title>
        <authorList>
            <person name="Ferrer M."/>
            <person name="Ruiz A."/>
            <person name="Lanza F."/>
            <person name="Haange S.B."/>
            <person name="Oberbach A."/>
            <person name="Till H."/>
            <person name="Bargiela R."/>
            <person name="Campoy C."/>
            <person name="Segura M.T."/>
            <person name="Richter M."/>
            <person name="von Bergen M."/>
            <person name="Seifert J."/>
            <person name="Suarez A."/>
        </authorList>
    </citation>
    <scope>NUCLEOTIDE SEQUENCE</scope>
</reference>
<comment type="caution">
    <text evidence="1">The sequence shown here is derived from an EMBL/GenBank/DDBJ whole genome shotgun (WGS) entry which is preliminary data.</text>
</comment>
<name>K1SSG4_9ZZZZ</name>
<proteinExistence type="predicted"/>
<accession>K1SSG4</accession>